<name>A0A2V3HTQ4_9ARCH</name>
<evidence type="ECO:0000256" key="2">
    <source>
        <dbReference type="ARBA" id="ARBA00022898"/>
    </source>
</evidence>
<dbReference type="PANTHER" id="PTHR11808:SF85">
    <property type="entry name" value="CYSTATHIONINE GAMMA-LYASE-RELATED"/>
    <property type="match status" value="1"/>
</dbReference>
<proteinExistence type="predicted"/>
<organism evidence="3 4">
    <name type="scientific">Candidatus Thalassarchaeum betae</name>
    <dbReference type="NCBI Taxonomy" id="2599289"/>
    <lineage>
        <taxon>Archaea</taxon>
        <taxon>Methanobacteriati</taxon>
        <taxon>Thermoplasmatota</taxon>
        <taxon>Candidatus Poseidoniia</taxon>
        <taxon>Candidatus Poseidoniales</taxon>
        <taxon>Candidatus Thalassarchaeaceae</taxon>
        <taxon>Candidatus Thalassarchaeum</taxon>
    </lineage>
</organism>
<dbReference type="InterPro" id="IPR054542">
    <property type="entry name" value="Cys_met_metab_PP"/>
</dbReference>
<dbReference type="InterPro" id="IPR015424">
    <property type="entry name" value="PyrdxlP-dep_Trfase"/>
</dbReference>
<evidence type="ECO:0000313" key="4">
    <source>
        <dbReference type="Proteomes" id="UP000248161"/>
    </source>
</evidence>
<dbReference type="SUPFAM" id="SSF53383">
    <property type="entry name" value="PLP-dependent transferases"/>
    <property type="match status" value="1"/>
</dbReference>
<evidence type="ECO:0000256" key="1">
    <source>
        <dbReference type="ARBA" id="ARBA00001933"/>
    </source>
</evidence>
<dbReference type="CDD" id="cd00614">
    <property type="entry name" value="CGS_like"/>
    <property type="match status" value="1"/>
</dbReference>
<comment type="cofactor">
    <cofactor evidence="1">
        <name>pyridoxal 5'-phosphate</name>
        <dbReference type="ChEBI" id="CHEBI:597326"/>
    </cofactor>
</comment>
<keyword evidence="3" id="KW-0456">Lyase</keyword>
<dbReference type="GO" id="GO:0030170">
    <property type="term" value="F:pyridoxal phosphate binding"/>
    <property type="evidence" value="ECO:0007669"/>
    <property type="project" value="InterPro"/>
</dbReference>
<sequence>MITYSDDLSNILNISVFYSTISVIYRRIVDDLLSCRRVVSDKYTDKRFATRAIWSGTQNIDGSATTPVFLTSTYQLTDERYQGWADGAQHTALYSRLSSINSEAVAAKVAALEGAEDGEAFASGMSAISTTLLALLSKDDHMVASADCYGGTYGFMTEDLPRFGIEVSMADMRDPSSYEAAIQDNTKILYVETLTNPVLKVCDLEAMAAIANKHGLIAIVDNTFATPWACNPISMGFDLVVHSGTKYLGGHSDLIAGIVVGRKDLIFEIFRRKVHLGGAADPHMCYLLERGMRTLHARMPIHAANAAELARRLEAHPMIERVNHTSLPSYADYEVAQRIMPAGSGMLSYVVMGGDEAALRYIRTLELIFEATSLGGVESLVECPFNTSHMFVPEEVRREAGVIPGFVRMSVGIEDIEDLWADMEQALVAANAFLESRA</sequence>
<comment type="caution">
    <text evidence="3">The sequence shown here is derived from an EMBL/GenBank/DDBJ whole genome shotgun (WGS) entry which is preliminary data.</text>
</comment>
<dbReference type="GO" id="GO:0005737">
    <property type="term" value="C:cytoplasm"/>
    <property type="evidence" value="ECO:0007669"/>
    <property type="project" value="TreeGrafter"/>
</dbReference>
<reference evidence="3 4" key="1">
    <citation type="journal article" date="2015" name="Nat. Commun.">
        <title>Genomic and transcriptomic evidence for scavenging of diverse organic compounds by widespread deep-sea archaea.</title>
        <authorList>
            <person name="Li M."/>
            <person name="Baker B.J."/>
            <person name="Anantharaman K."/>
            <person name="Jain S."/>
            <person name="Breier J.A."/>
            <person name="Dick G.J."/>
        </authorList>
    </citation>
    <scope>NUCLEOTIDE SEQUENCE [LARGE SCALE GENOMIC DNA]</scope>
    <source>
        <strain evidence="3">Cayman_51_deep</strain>
    </source>
</reference>
<dbReference type="AlphaFoldDB" id="A0A2V3HTQ4"/>
<dbReference type="PIRSF" id="PIRSF001434">
    <property type="entry name" value="CGS"/>
    <property type="match status" value="1"/>
</dbReference>
<gene>
    <name evidence="3" type="ORF">CXX69_00160</name>
</gene>
<dbReference type="Proteomes" id="UP000248161">
    <property type="component" value="Unassembled WGS sequence"/>
</dbReference>
<dbReference type="Gene3D" id="3.40.640.10">
    <property type="entry name" value="Type I PLP-dependent aspartate aminotransferase-like (Major domain)"/>
    <property type="match status" value="1"/>
</dbReference>
<evidence type="ECO:0000313" key="3">
    <source>
        <dbReference type="EMBL" id="PXF22395.1"/>
    </source>
</evidence>
<dbReference type="GO" id="GO:0019346">
    <property type="term" value="P:transsulfuration"/>
    <property type="evidence" value="ECO:0007669"/>
    <property type="project" value="InterPro"/>
</dbReference>
<dbReference type="GO" id="GO:0019343">
    <property type="term" value="P:cysteine biosynthetic process via cystathionine"/>
    <property type="evidence" value="ECO:0007669"/>
    <property type="project" value="TreeGrafter"/>
</dbReference>
<keyword evidence="2" id="KW-0663">Pyridoxal phosphate</keyword>
<dbReference type="GO" id="GO:0004123">
    <property type="term" value="F:cystathionine gamma-lyase activity"/>
    <property type="evidence" value="ECO:0007669"/>
    <property type="project" value="TreeGrafter"/>
</dbReference>
<dbReference type="PROSITE" id="PS00868">
    <property type="entry name" value="CYS_MET_METAB_PP"/>
    <property type="match status" value="1"/>
</dbReference>
<dbReference type="Pfam" id="PF01053">
    <property type="entry name" value="Cys_Met_Meta_PP"/>
    <property type="match status" value="1"/>
</dbReference>
<dbReference type="FunFam" id="3.40.640.10:FF:000046">
    <property type="entry name" value="Cystathionine gamma-lyase"/>
    <property type="match status" value="1"/>
</dbReference>
<dbReference type="InterPro" id="IPR000277">
    <property type="entry name" value="Cys/Met-Metab_PyrdxlP-dep_enz"/>
</dbReference>
<dbReference type="InterPro" id="IPR015422">
    <property type="entry name" value="PyrdxlP-dep_Trfase_small"/>
</dbReference>
<dbReference type="EMBL" id="PSPG01000001">
    <property type="protein sequence ID" value="PXF22395.1"/>
    <property type="molecule type" value="Genomic_DNA"/>
</dbReference>
<dbReference type="PANTHER" id="PTHR11808">
    <property type="entry name" value="TRANS-SULFURATION ENZYME FAMILY MEMBER"/>
    <property type="match status" value="1"/>
</dbReference>
<dbReference type="Gene3D" id="3.90.1150.10">
    <property type="entry name" value="Aspartate Aminotransferase, domain 1"/>
    <property type="match status" value="1"/>
</dbReference>
<accession>A0A2V3HTQ4</accession>
<dbReference type="InterPro" id="IPR015421">
    <property type="entry name" value="PyrdxlP-dep_Trfase_major"/>
</dbReference>
<protein>
    <submittedName>
        <fullName evidence="3">Cystathionine beta-lyase</fullName>
    </submittedName>
</protein>